<feature type="signal peptide" evidence="1">
    <location>
        <begin position="1"/>
        <end position="22"/>
    </location>
</feature>
<evidence type="ECO:0000313" key="2">
    <source>
        <dbReference type="EMBL" id="RKU39873.1"/>
    </source>
</evidence>
<protein>
    <submittedName>
        <fullName evidence="2">Uncharacterized protein</fullName>
    </submittedName>
</protein>
<keyword evidence="1" id="KW-0732">Signal</keyword>
<keyword evidence="3" id="KW-1185">Reference proteome</keyword>
<comment type="caution">
    <text evidence="2">The sequence shown here is derived from an EMBL/GenBank/DDBJ whole genome shotgun (WGS) entry which is preliminary data.</text>
</comment>
<organism evidence="2 3">
    <name type="scientific">Coniochaeta pulveracea</name>
    <dbReference type="NCBI Taxonomy" id="177199"/>
    <lineage>
        <taxon>Eukaryota</taxon>
        <taxon>Fungi</taxon>
        <taxon>Dikarya</taxon>
        <taxon>Ascomycota</taxon>
        <taxon>Pezizomycotina</taxon>
        <taxon>Sordariomycetes</taxon>
        <taxon>Sordariomycetidae</taxon>
        <taxon>Coniochaetales</taxon>
        <taxon>Coniochaetaceae</taxon>
        <taxon>Coniochaeta</taxon>
    </lineage>
</organism>
<proteinExistence type="predicted"/>
<accession>A0A420XW17</accession>
<sequence>MMAKNVVSWISWCMVWVHPNYQAWYLCRSHTCRSTWCTEVCKNQSPSVNICFQVVSKAKDCPAPPSSPRTTTAALEQINTSHSYWQRSHTNGTKPKRNETMRVSMLLAFMSILITSVHCFDFRNKWITPIFEVIGISDRHKVYKEHGVADDYRPYPGATWCEADSRLYNFDGRPLPSRHNHTMFKAFQSFCRKHHFYGKNHVQEDCYPFVAPPDLMGDRVTIKVEYKNADYLSPDKCMKELRLIHHTCFFGGKGLGLDHVEYQIIPRRGWCDHKYDGWDEDVPAPDHPTFGDNYELPKAQGKRFHA</sequence>
<dbReference type="EMBL" id="QVQW01000137">
    <property type="protein sequence ID" value="RKU39873.1"/>
    <property type="molecule type" value="Genomic_DNA"/>
</dbReference>
<evidence type="ECO:0000313" key="3">
    <source>
        <dbReference type="Proteomes" id="UP000275385"/>
    </source>
</evidence>
<gene>
    <name evidence="2" type="ORF">DL546_000934</name>
</gene>
<name>A0A420XW17_9PEZI</name>
<evidence type="ECO:0000256" key="1">
    <source>
        <dbReference type="SAM" id="SignalP"/>
    </source>
</evidence>
<reference evidence="2 3" key="1">
    <citation type="submission" date="2018-08" db="EMBL/GenBank/DDBJ databases">
        <title>Draft genome of the lignicolous fungus Coniochaeta pulveracea.</title>
        <authorList>
            <person name="Borstlap C.J."/>
            <person name="De Witt R.N."/>
            <person name="Botha A."/>
            <person name="Volschenk H."/>
        </authorList>
    </citation>
    <scope>NUCLEOTIDE SEQUENCE [LARGE SCALE GENOMIC DNA]</scope>
    <source>
        <strain evidence="2 3">CAB683</strain>
    </source>
</reference>
<dbReference type="Proteomes" id="UP000275385">
    <property type="component" value="Unassembled WGS sequence"/>
</dbReference>
<feature type="chain" id="PRO_5019124155" evidence="1">
    <location>
        <begin position="23"/>
        <end position="306"/>
    </location>
</feature>
<dbReference type="AlphaFoldDB" id="A0A420XW17"/>